<organism evidence="1 2">
    <name type="scientific">Linum trigynum</name>
    <dbReference type="NCBI Taxonomy" id="586398"/>
    <lineage>
        <taxon>Eukaryota</taxon>
        <taxon>Viridiplantae</taxon>
        <taxon>Streptophyta</taxon>
        <taxon>Embryophyta</taxon>
        <taxon>Tracheophyta</taxon>
        <taxon>Spermatophyta</taxon>
        <taxon>Magnoliopsida</taxon>
        <taxon>eudicotyledons</taxon>
        <taxon>Gunneridae</taxon>
        <taxon>Pentapetalae</taxon>
        <taxon>rosids</taxon>
        <taxon>fabids</taxon>
        <taxon>Malpighiales</taxon>
        <taxon>Linaceae</taxon>
        <taxon>Linum</taxon>
    </lineage>
</organism>
<proteinExistence type="predicted"/>
<dbReference type="Proteomes" id="UP001497516">
    <property type="component" value="Chromosome 3"/>
</dbReference>
<gene>
    <name evidence="1" type="ORF">LTRI10_LOCUS20097</name>
</gene>
<dbReference type="AlphaFoldDB" id="A0AAV2DY93"/>
<accession>A0AAV2DY93</accession>
<keyword evidence="2" id="KW-1185">Reference proteome</keyword>
<sequence length="106" mass="11802">MCDKQNSQNLTQEGLTSSVIEHRGAAVDLLVTELGNEANGVGVIKHHLCHRGRTLSGAEVTLFLSTKLSATRSRSHNANRQKKRAEEQPSFFFWLQGFEIPSARRV</sequence>
<reference evidence="1 2" key="1">
    <citation type="submission" date="2024-04" db="EMBL/GenBank/DDBJ databases">
        <authorList>
            <person name="Fracassetti M."/>
        </authorList>
    </citation>
    <scope>NUCLEOTIDE SEQUENCE [LARGE SCALE GENOMIC DNA]</scope>
</reference>
<dbReference type="EMBL" id="OZ034816">
    <property type="protein sequence ID" value="CAL1378522.1"/>
    <property type="molecule type" value="Genomic_DNA"/>
</dbReference>
<evidence type="ECO:0000313" key="1">
    <source>
        <dbReference type="EMBL" id="CAL1378522.1"/>
    </source>
</evidence>
<evidence type="ECO:0000313" key="2">
    <source>
        <dbReference type="Proteomes" id="UP001497516"/>
    </source>
</evidence>
<name>A0AAV2DY93_9ROSI</name>
<protein>
    <submittedName>
        <fullName evidence="1">Uncharacterized protein</fullName>
    </submittedName>
</protein>